<reference evidence="2 3" key="1">
    <citation type="submission" date="2022-02" db="EMBL/GenBank/DDBJ databases">
        <title>Paenibacillus sp. MBLB1776 Whole Genome Shotgun Sequencing.</title>
        <authorList>
            <person name="Hwang C.Y."/>
            <person name="Cho E.-S."/>
            <person name="Seo M.-J."/>
        </authorList>
    </citation>
    <scope>NUCLEOTIDE SEQUENCE [LARGE SCALE GENOMIC DNA]</scope>
    <source>
        <strain evidence="2 3">MBLB1776</strain>
    </source>
</reference>
<dbReference type="InterPro" id="IPR012349">
    <property type="entry name" value="Split_barrel_FMN-bd"/>
</dbReference>
<dbReference type="EC" id="1.4.3.5" evidence="2"/>
<dbReference type="KEGG" id="paun:MJA45_18340"/>
<dbReference type="RefSeq" id="WP_315603356.1">
    <property type="nucleotide sequence ID" value="NZ_CP130318.1"/>
</dbReference>
<keyword evidence="3" id="KW-1185">Reference proteome</keyword>
<proteinExistence type="predicted"/>
<dbReference type="EMBL" id="CP130318">
    <property type="protein sequence ID" value="WNQ09584.1"/>
    <property type="molecule type" value="Genomic_DNA"/>
</dbReference>
<accession>A0AA96RG15</accession>
<gene>
    <name evidence="2" type="ORF">MJA45_18340</name>
</gene>
<evidence type="ECO:0000313" key="2">
    <source>
        <dbReference type="EMBL" id="WNQ09584.1"/>
    </source>
</evidence>
<evidence type="ECO:0000313" key="3">
    <source>
        <dbReference type="Proteomes" id="UP001305702"/>
    </source>
</evidence>
<evidence type="ECO:0000259" key="1">
    <source>
        <dbReference type="Pfam" id="PF01243"/>
    </source>
</evidence>
<feature type="domain" description="Pyridoxamine 5'-phosphate oxidase N-terminal" evidence="1">
    <location>
        <begin position="166"/>
        <end position="271"/>
    </location>
</feature>
<dbReference type="PANTHER" id="PTHR42815">
    <property type="entry name" value="FAD-BINDING, PUTATIVE (AFU_ORTHOLOGUE AFUA_6G07600)-RELATED"/>
    <property type="match status" value="1"/>
</dbReference>
<sequence>MNDVFHDGELAVQALAGERIVAEQNGRNIQNILFKGAAAFLRTQSLLIASTAGKDGKVWCSFLTGEPGFLHVTSETELTIVSRLPESDPLRTHLKANPEIGLLAIDFSRRIRMRINGKGEWDGDRNLTVTADQVYGNCPKYIQKRSLQPNGGYRRTERTAFHSRVLEAKHQEWIGEADTFFVGSVSPEGKMDASHRGGPPGFVTVVDDRTLLFPDYFGNSMFNTLGNIYSNPSTGLLFLDFDGGHSLQLTGRSEIVWDKTEAARFPGAERLVRFEMDDLLHIENNTPIHWEFCEYSPANPL</sequence>
<dbReference type="Proteomes" id="UP001305702">
    <property type="component" value="Chromosome"/>
</dbReference>
<organism evidence="2 3">
    <name type="scientific">Paenibacillus aurantius</name>
    <dbReference type="NCBI Taxonomy" id="2918900"/>
    <lineage>
        <taxon>Bacteria</taxon>
        <taxon>Bacillati</taxon>
        <taxon>Bacillota</taxon>
        <taxon>Bacilli</taxon>
        <taxon>Bacillales</taxon>
        <taxon>Paenibacillaceae</taxon>
        <taxon>Paenibacillus</taxon>
    </lineage>
</organism>
<protein>
    <submittedName>
        <fullName evidence="2">Pyridoxamine 5'-phosphate oxidase family protein</fullName>
        <ecNumber evidence="2">1.-.-.-</ecNumber>
        <ecNumber evidence="2">1.4.3.5</ecNumber>
    </submittedName>
</protein>
<dbReference type="EC" id="1.-.-.-" evidence="2"/>
<dbReference type="InterPro" id="IPR011576">
    <property type="entry name" value="Pyridox_Oxase_N"/>
</dbReference>
<dbReference type="AlphaFoldDB" id="A0AA96RG15"/>
<keyword evidence="2" id="KW-0560">Oxidoreductase</keyword>
<name>A0AA96RG15_9BACL</name>
<dbReference type="GO" id="GO:0004733">
    <property type="term" value="F:pyridoxamine phosphate oxidase activity"/>
    <property type="evidence" value="ECO:0007669"/>
    <property type="project" value="UniProtKB-EC"/>
</dbReference>
<dbReference type="PANTHER" id="PTHR42815:SF2">
    <property type="entry name" value="FAD-BINDING, PUTATIVE (AFU_ORTHOLOGUE AFUA_6G07600)-RELATED"/>
    <property type="match status" value="1"/>
</dbReference>
<dbReference type="Pfam" id="PF01243">
    <property type="entry name" value="PNPOx_N"/>
    <property type="match status" value="1"/>
</dbReference>
<dbReference type="Gene3D" id="2.30.110.10">
    <property type="entry name" value="Electron Transport, Fmn-binding Protein, Chain A"/>
    <property type="match status" value="2"/>
</dbReference>
<dbReference type="SUPFAM" id="SSF50475">
    <property type="entry name" value="FMN-binding split barrel"/>
    <property type="match status" value="2"/>
</dbReference>